<dbReference type="InterPro" id="IPR020094">
    <property type="entry name" value="TruA/RsuA/RluB/E/F_N"/>
</dbReference>
<evidence type="ECO:0000256" key="1">
    <source>
        <dbReference type="ARBA" id="ARBA00008348"/>
    </source>
</evidence>
<dbReference type="Proteomes" id="UP000188603">
    <property type="component" value="Chromosome"/>
</dbReference>
<evidence type="ECO:0000259" key="6">
    <source>
        <dbReference type="SMART" id="SM00363"/>
    </source>
</evidence>
<dbReference type="NCBIfam" id="TIGR00093">
    <property type="entry name" value="pseudouridine synthase"/>
    <property type="match status" value="1"/>
</dbReference>
<dbReference type="Pfam" id="PF00849">
    <property type="entry name" value="PseudoU_synth_2"/>
    <property type="match status" value="1"/>
</dbReference>
<dbReference type="InterPro" id="IPR006145">
    <property type="entry name" value="PsdUridine_synth_RsuA/RluA"/>
</dbReference>
<sequence>MERLQKVIAQAGIASRRKAEQLISAGRVRVNGQTVTELGTKVDEARDVIEVDGRVVKAEDKHTYLFYKPKKVITSLSDPRGRKTVANYFRDVPVRLYPVGRLDYDTEGLLLMTNDGELANRLMHPRFEIEKSYLALVQGVPNESALSRLAKGVALEDGVTAPARVSTVRAMSKTAWIRLVIHEGRNRQVRRMCEAVGHPVKKLIRERIGFLRTGGLKPGQYRALTVDEMKKLKEMLFS</sequence>
<dbReference type="RefSeq" id="WP_077720496.1">
    <property type="nucleotide sequence ID" value="NZ_CP019699.1"/>
</dbReference>
<dbReference type="PROSITE" id="PS01149">
    <property type="entry name" value="PSI_RSU"/>
    <property type="match status" value="1"/>
</dbReference>
<dbReference type="InterPro" id="IPR020103">
    <property type="entry name" value="PsdUridine_synth_cat_dom_sf"/>
</dbReference>
<dbReference type="PANTHER" id="PTHR47683:SF2">
    <property type="entry name" value="RNA-BINDING S4 DOMAIN-CONTAINING PROTEIN"/>
    <property type="match status" value="1"/>
</dbReference>
<accession>A0A1U9K9A0</accession>
<name>A0A1U9K9A0_9BACL</name>
<dbReference type="SMART" id="SM00363">
    <property type="entry name" value="S4"/>
    <property type="match status" value="1"/>
</dbReference>
<dbReference type="GO" id="GO:0005829">
    <property type="term" value="C:cytosol"/>
    <property type="evidence" value="ECO:0007669"/>
    <property type="project" value="UniProtKB-ARBA"/>
</dbReference>
<dbReference type="Pfam" id="PF01479">
    <property type="entry name" value="S4"/>
    <property type="match status" value="1"/>
</dbReference>
<dbReference type="EMBL" id="CP019699">
    <property type="protein sequence ID" value="AQS56635.1"/>
    <property type="molecule type" value="Genomic_DNA"/>
</dbReference>
<keyword evidence="3 5" id="KW-0413">Isomerase</keyword>
<reference evidence="7 8" key="1">
    <citation type="journal article" date="2015" name="Int. J. Syst. Evol. Microbiol.">
        <title>Novibacillus thermophilus gen. nov., sp. nov., a Gram-staining-negative and moderately thermophilic member of the family Thermoactinomycetaceae.</title>
        <authorList>
            <person name="Yang G."/>
            <person name="Chen J."/>
            <person name="Zhou S."/>
        </authorList>
    </citation>
    <scope>NUCLEOTIDE SEQUENCE [LARGE SCALE GENOMIC DNA]</scope>
    <source>
        <strain evidence="7 8">SG-1</strain>
    </source>
</reference>
<dbReference type="FunFam" id="3.30.70.1560:FF:000001">
    <property type="entry name" value="Pseudouridine synthase"/>
    <property type="match status" value="1"/>
</dbReference>
<dbReference type="FunFam" id="3.10.290.10:FF:000003">
    <property type="entry name" value="Pseudouridine synthase"/>
    <property type="match status" value="1"/>
</dbReference>
<dbReference type="FunFam" id="3.30.70.580:FF:000005">
    <property type="entry name" value="Pseudouridine synthase"/>
    <property type="match status" value="1"/>
</dbReference>
<dbReference type="STRING" id="1471761.B0W44_13600"/>
<dbReference type="Gene3D" id="3.30.70.1560">
    <property type="entry name" value="Alpha-L RNA-binding motif"/>
    <property type="match status" value="1"/>
</dbReference>
<evidence type="ECO:0000256" key="4">
    <source>
        <dbReference type="PROSITE-ProRule" id="PRU00182"/>
    </source>
</evidence>
<dbReference type="CDD" id="cd00165">
    <property type="entry name" value="S4"/>
    <property type="match status" value="1"/>
</dbReference>
<dbReference type="GO" id="GO:0120159">
    <property type="term" value="F:rRNA pseudouridine synthase activity"/>
    <property type="evidence" value="ECO:0007669"/>
    <property type="project" value="UniProtKB-ARBA"/>
</dbReference>
<protein>
    <recommendedName>
        <fullName evidence="5">Pseudouridine synthase</fullName>
        <ecNumber evidence="5">5.4.99.-</ecNumber>
    </recommendedName>
</protein>
<dbReference type="Gene3D" id="3.10.290.10">
    <property type="entry name" value="RNA-binding S4 domain"/>
    <property type="match status" value="1"/>
</dbReference>
<keyword evidence="2 4" id="KW-0694">RNA-binding</keyword>
<evidence type="ECO:0000313" key="7">
    <source>
        <dbReference type="EMBL" id="AQS56635.1"/>
    </source>
</evidence>
<dbReference type="PROSITE" id="PS50889">
    <property type="entry name" value="S4"/>
    <property type="match status" value="1"/>
</dbReference>
<dbReference type="PANTHER" id="PTHR47683">
    <property type="entry name" value="PSEUDOURIDINE SYNTHASE FAMILY PROTEIN-RELATED"/>
    <property type="match status" value="1"/>
</dbReference>
<dbReference type="InterPro" id="IPR018496">
    <property type="entry name" value="PsdUridine_synth_RsuA/RluB_CS"/>
</dbReference>
<dbReference type="GO" id="GO:0000455">
    <property type="term" value="P:enzyme-directed rRNA pseudouridine synthesis"/>
    <property type="evidence" value="ECO:0007669"/>
    <property type="project" value="UniProtKB-ARBA"/>
</dbReference>
<dbReference type="InterPro" id="IPR042092">
    <property type="entry name" value="PsdUridine_s_RsuA/RluB/E/F_cat"/>
</dbReference>
<dbReference type="EC" id="5.4.99.-" evidence="5"/>
<dbReference type="GO" id="GO:0003723">
    <property type="term" value="F:RNA binding"/>
    <property type="evidence" value="ECO:0007669"/>
    <property type="project" value="UniProtKB-KW"/>
</dbReference>
<dbReference type="InterPro" id="IPR050343">
    <property type="entry name" value="RsuA_PseudoU_synthase"/>
</dbReference>
<dbReference type="InterPro" id="IPR000748">
    <property type="entry name" value="PsdUridine_synth_RsuA/RluB/E/F"/>
</dbReference>
<dbReference type="InterPro" id="IPR002942">
    <property type="entry name" value="S4_RNA-bd"/>
</dbReference>
<dbReference type="OrthoDB" id="9807213at2"/>
<dbReference type="SUPFAM" id="SSF55120">
    <property type="entry name" value="Pseudouridine synthase"/>
    <property type="match status" value="1"/>
</dbReference>
<proteinExistence type="inferred from homology"/>
<evidence type="ECO:0000313" key="8">
    <source>
        <dbReference type="Proteomes" id="UP000188603"/>
    </source>
</evidence>
<gene>
    <name evidence="7" type="ORF">B0W44_13600</name>
</gene>
<dbReference type="AlphaFoldDB" id="A0A1U9K9A0"/>
<evidence type="ECO:0000256" key="5">
    <source>
        <dbReference type="RuleBase" id="RU003887"/>
    </source>
</evidence>
<dbReference type="KEGG" id="ntr:B0W44_13600"/>
<evidence type="ECO:0000256" key="3">
    <source>
        <dbReference type="ARBA" id="ARBA00023235"/>
    </source>
</evidence>
<dbReference type="SUPFAM" id="SSF55174">
    <property type="entry name" value="Alpha-L RNA-binding motif"/>
    <property type="match status" value="1"/>
</dbReference>
<comment type="similarity">
    <text evidence="1 5">Belongs to the pseudouridine synthase RsuA family.</text>
</comment>
<dbReference type="InterPro" id="IPR036986">
    <property type="entry name" value="S4_RNA-bd_sf"/>
</dbReference>
<feature type="domain" description="RNA-binding S4" evidence="6">
    <location>
        <begin position="2"/>
        <end position="61"/>
    </location>
</feature>
<evidence type="ECO:0000256" key="2">
    <source>
        <dbReference type="ARBA" id="ARBA00022884"/>
    </source>
</evidence>
<organism evidence="7 8">
    <name type="scientific">Novibacillus thermophilus</name>
    <dbReference type="NCBI Taxonomy" id="1471761"/>
    <lineage>
        <taxon>Bacteria</taxon>
        <taxon>Bacillati</taxon>
        <taxon>Bacillota</taxon>
        <taxon>Bacilli</taxon>
        <taxon>Bacillales</taxon>
        <taxon>Thermoactinomycetaceae</taxon>
        <taxon>Novibacillus</taxon>
    </lineage>
</organism>
<keyword evidence="8" id="KW-1185">Reference proteome</keyword>
<dbReference type="CDD" id="cd02870">
    <property type="entry name" value="PseudoU_synth_RsuA_like"/>
    <property type="match status" value="1"/>
</dbReference>
<dbReference type="Gene3D" id="3.30.70.580">
    <property type="entry name" value="Pseudouridine synthase I, catalytic domain, N-terminal subdomain"/>
    <property type="match status" value="1"/>
</dbReference>